<dbReference type="InterPro" id="IPR051198">
    <property type="entry name" value="BchE-like"/>
</dbReference>
<dbReference type="PANTHER" id="PTHR43409">
    <property type="entry name" value="ANAEROBIC MAGNESIUM-PROTOPORPHYRIN IX MONOMETHYL ESTER CYCLASE-RELATED"/>
    <property type="match status" value="1"/>
</dbReference>
<keyword evidence="4" id="KW-0408">Iron</keyword>
<dbReference type="InterPro" id="IPR058240">
    <property type="entry name" value="rSAM_sf"/>
</dbReference>
<dbReference type="Gene3D" id="3.20.20.70">
    <property type="entry name" value="Aldolase class I"/>
    <property type="match status" value="1"/>
</dbReference>
<dbReference type="SFLD" id="SFLDG01086">
    <property type="entry name" value="elongater_protein-like"/>
    <property type="match status" value="1"/>
</dbReference>
<dbReference type="SFLD" id="SFLDG01082">
    <property type="entry name" value="B12-binding_domain_containing"/>
    <property type="match status" value="1"/>
</dbReference>
<evidence type="ECO:0000256" key="1">
    <source>
        <dbReference type="ARBA" id="ARBA00001966"/>
    </source>
</evidence>
<name>A0A194AHM8_9BACT</name>
<keyword evidence="5" id="KW-0411">Iron-sulfur</keyword>
<keyword evidence="8" id="KW-1185">Reference proteome</keyword>
<dbReference type="SFLD" id="SFLDS00029">
    <property type="entry name" value="Radical_SAM"/>
    <property type="match status" value="1"/>
</dbReference>
<dbReference type="GO" id="GO:0051536">
    <property type="term" value="F:iron-sulfur cluster binding"/>
    <property type="evidence" value="ECO:0007669"/>
    <property type="project" value="UniProtKB-KW"/>
</dbReference>
<evidence type="ECO:0000256" key="3">
    <source>
        <dbReference type="ARBA" id="ARBA00022723"/>
    </source>
</evidence>
<feature type="domain" description="Radical SAM core" evidence="6">
    <location>
        <begin position="13"/>
        <end position="245"/>
    </location>
</feature>
<dbReference type="RefSeq" id="WP_069858464.1">
    <property type="nucleotide sequence ID" value="NZ_BDFE01000015.1"/>
</dbReference>
<comment type="cofactor">
    <cofactor evidence="1">
        <name>[4Fe-4S] cluster</name>
        <dbReference type="ChEBI" id="CHEBI:49883"/>
    </cofactor>
</comment>
<protein>
    <submittedName>
        <fullName evidence="7">Radical SAM protein</fullName>
    </submittedName>
</protein>
<evidence type="ECO:0000256" key="2">
    <source>
        <dbReference type="ARBA" id="ARBA00022691"/>
    </source>
</evidence>
<dbReference type="InterPro" id="IPR013785">
    <property type="entry name" value="Aldolase_TIM"/>
</dbReference>
<evidence type="ECO:0000256" key="4">
    <source>
        <dbReference type="ARBA" id="ARBA00023004"/>
    </source>
</evidence>
<comment type="caution">
    <text evidence="7">The sequence shown here is derived from an EMBL/GenBank/DDBJ whole genome shotgun (WGS) entry which is preliminary data.</text>
</comment>
<dbReference type="PROSITE" id="PS51918">
    <property type="entry name" value="RADICAL_SAM"/>
    <property type="match status" value="1"/>
</dbReference>
<keyword evidence="3" id="KW-0479">Metal-binding</keyword>
<evidence type="ECO:0000313" key="8">
    <source>
        <dbReference type="Proteomes" id="UP000095200"/>
    </source>
</evidence>
<sequence>MISFNHPEPSRKHPPTFPVFLPFQGCPGRCIYCSQNLQTGQPSQSLSARLKNLADDLEARKKRHLPPIGLGFFGGTFTAIPREWMLRFLDVGLTYKKQGVISHIRCSTRPDAITPDMLQILARAGLDMVELGIQSFDQDILDRALRHCDQKTALAACTMIQEAGLELGLQMLPGLPGHNWQTWQEDIRTCCTIRPQIIRLYPCLVLEGTVLASWFRQGTYIPLDMEETLFQLAWAIRQLWSHGIAVIRIGLTPEPLLLDNVLAGPWHPSLGNMVRSRALAEIIEEQVHRLGHPPRSLKVPTRYSGELWGYRKGNETRLARAGITRTMVQYTPNPFFTLQ</sequence>
<dbReference type="GO" id="GO:0003824">
    <property type="term" value="F:catalytic activity"/>
    <property type="evidence" value="ECO:0007669"/>
    <property type="project" value="InterPro"/>
</dbReference>
<dbReference type="PANTHER" id="PTHR43409:SF16">
    <property type="entry name" value="SLR0320 PROTEIN"/>
    <property type="match status" value="1"/>
</dbReference>
<dbReference type="GO" id="GO:0046872">
    <property type="term" value="F:metal ion binding"/>
    <property type="evidence" value="ECO:0007669"/>
    <property type="project" value="UniProtKB-KW"/>
</dbReference>
<dbReference type="STRING" id="1592317.DPF_1436"/>
<dbReference type="Pfam" id="PF04055">
    <property type="entry name" value="Radical_SAM"/>
    <property type="match status" value="1"/>
</dbReference>
<dbReference type="EMBL" id="BDFE01000015">
    <property type="protein sequence ID" value="GAU08720.1"/>
    <property type="molecule type" value="Genomic_DNA"/>
</dbReference>
<dbReference type="SUPFAM" id="SSF102114">
    <property type="entry name" value="Radical SAM enzymes"/>
    <property type="match status" value="1"/>
</dbReference>
<dbReference type="InterPro" id="IPR007197">
    <property type="entry name" value="rSAM"/>
</dbReference>
<dbReference type="InterPro" id="IPR032432">
    <property type="entry name" value="Radical_SAM_C"/>
</dbReference>
<dbReference type="CDD" id="cd01335">
    <property type="entry name" value="Radical_SAM"/>
    <property type="match status" value="1"/>
</dbReference>
<dbReference type="Pfam" id="PF16199">
    <property type="entry name" value="Radical_SAM_C"/>
    <property type="match status" value="1"/>
</dbReference>
<dbReference type="GO" id="GO:0005829">
    <property type="term" value="C:cytosol"/>
    <property type="evidence" value="ECO:0007669"/>
    <property type="project" value="TreeGrafter"/>
</dbReference>
<keyword evidence="2" id="KW-0949">S-adenosyl-L-methionine</keyword>
<dbReference type="SMART" id="SM00729">
    <property type="entry name" value="Elp3"/>
    <property type="match status" value="1"/>
</dbReference>
<dbReference type="AlphaFoldDB" id="A0A194AHM8"/>
<accession>A0A194AHM8</accession>
<dbReference type="InterPro" id="IPR006638">
    <property type="entry name" value="Elp3/MiaA/NifB-like_rSAM"/>
</dbReference>
<evidence type="ECO:0000256" key="5">
    <source>
        <dbReference type="ARBA" id="ARBA00023014"/>
    </source>
</evidence>
<dbReference type="Proteomes" id="UP000095200">
    <property type="component" value="Unassembled WGS sequence"/>
</dbReference>
<reference evidence="8" key="1">
    <citation type="submission" date="2016-06" db="EMBL/GenBank/DDBJ databases">
        <title>Draft genome sequence of Desulfoplanes formicivorans strain Pf12B.</title>
        <authorList>
            <person name="Watanabe M."/>
            <person name="Kojima H."/>
            <person name="Fukui M."/>
        </authorList>
    </citation>
    <scope>NUCLEOTIDE SEQUENCE [LARGE SCALE GENOMIC DNA]</scope>
    <source>
        <strain evidence="8">Pf12B</strain>
    </source>
</reference>
<proteinExistence type="predicted"/>
<organism evidence="7 8">
    <name type="scientific">Desulfoplanes formicivorans</name>
    <dbReference type="NCBI Taxonomy" id="1592317"/>
    <lineage>
        <taxon>Bacteria</taxon>
        <taxon>Pseudomonadati</taxon>
        <taxon>Thermodesulfobacteriota</taxon>
        <taxon>Desulfovibrionia</taxon>
        <taxon>Desulfovibrionales</taxon>
        <taxon>Desulfoplanaceae</taxon>
        <taxon>Desulfoplanes</taxon>
    </lineage>
</organism>
<evidence type="ECO:0000313" key="7">
    <source>
        <dbReference type="EMBL" id="GAU08720.1"/>
    </source>
</evidence>
<gene>
    <name evidence="7" type="ORF">DPF_1436</name>
</gene>
<evidence type="ECO:0000259" key="6">
    <source>
        <dbReference type="PROSITE" id="PS51918"/>
    </source>
</evidence>